<keyword evidence="14" id="KW-1185">Reference proteome</keyword>
<dbReference type="GO" id="GO:0017005">
    <property type="term" value="F:3'-tyrosyl-DNA phosphodiesterase activity"/>
    <property type="evidence" value="ECO:0007669"/>
    <property type="project" value="TreeGrafter"/>
</dbReference>
<dbReference type="CDD" id="cd09193">
    <property type="entry name" value="PLDc_mTdp1_1"/>
    <property type="match status" value="1"/>
</dbReference>
<dbReference type="GO" id="GO:0003690">
    <property type="term" value="F:double-stranded DNA binding"/>
    <property type="evidence" value="ECO:0007669"/>
    <property type="project" value="TreeGrafter"/>
</dbReference>
<evidence type="ECO:0000256" key="1">
    <source>
        <dbReference type="ARBA" id="ARBA00004123"/>
    </source>
</evidence>
<dbReference type="SUPFAM" id="SSF56024">
    <property type="entry name" value="Phospholipase D/nuclease"/>
    <property type="match status" value="2"/>
</dbReference>
<dbReference type="PANTHER" id="PTHR12415:SF0">
    <property type="entry name" value="TYROSYL-DNA PHOSPHODIESTERASE 1"/>
    <property type="match status" value="1"/>
</dbReference>
<evidence type="ECO:0000313" key="13">
    <source>
        <dbReference type="EMBL" id="OXU31035.1"/>
    </source>
</evidence>
<dbReference type="PANTHER" id="PTHR12415">
    <property type="entry name" value="TYROSYL-DNA PHOSPHODIESTERASE 1"/>
    <property type="match status" value="1"/>
</dbReference>
<organism evidence="13 14">
    <name type="scientific">Trichomalopsis sarcophagae</name>
    <dbReference type="NCBI Taxonomy" id="543379"/>
    <lineage>
        <taxon>Eukaryota</taxon>
        <taxon>Metazoa</taxon>
        <taxon>Ecdysozoa</taxon>
        <taxon>Arthropoda</taxon>
        <taxon>Hexapoda</taxon>
        <taxon>Insecta</taxon>
        <taxon>Pterygota</taxon>
        <taxon>Neoptera</taxon>
        <taxon>Endopterygota</taxon>
        <taxon>Hymenoptera</taxon>
        <taxon>Apocrita</taxon>
        <taxon>Proctotrupomorpha</taxon>
        <taxon>Chalcidoidea</taxon>
        <taxon>Pteromalidae</taxon>
        <taxon>Pteromalinae</taxon>
        <taxon>Trichomalopsis</taxon>
    </lineage>
</organism>
<feature type="compositionally biased region" description="Basic and acidic residues" evidence="12">
    <location>
        <begin position="168"/>
        <end position="177"/>
    </location>
</feature>
<reference evidence="13 14" key="1">
    <citation type="journal article" date="2017" name="Curr. Biol.">
        <title>The Evolution of Venom by Co-option of Single-Copy Genes.</title>
        <authorList>
            <person name="Martinson E.O."/>
            <person name="Mrinalini"/>
            <person name="Kelkar Y.D."/>
            <person name="Chang C.H."/>
            <person name="Werren J.H."/>
        </authorList>
    </citation>
    <scope>NUCLEOTIDE SEQUENCE [LARGE SCALE GENOMIC DNA]</scope>
    <source>
        <strain evidence="13 14">Alberta</strain>
        <tissue evidence="13">Whole body</tissue>
    </source>
</reference>
<feature type="compositionally biased region" description="Basic and acidic residues" evidence="12">
    <location>
        <begin position="101"/>
        <end position="111"/>
    </location>
</feature>
<feature type="active site" description="Nucleophile" evidence="9">
    <location>
        <position position="353"/>
    </location>
</feature>
<comment type="subcellular location">
    <subcellularLocation>
        <location evidence="1">Nucleus</location>
    </subcellularLocation>
</comment>
<evidence type="ECO:0000256" key="11">
    <source>
        <dbReference type="PIRSR" id="PIRSR610347-3"/>
    </source>
</evidence>
<keyword evidence="4" id="KW-0227">DNA damage</keyword>
<evidence type="ECO:0000256" key="2">
    <source>
        <dbReference type="ARBA" id="ARBA00010205"/>
    </source>
</evidence>
<evidence type="ECO:0000256" key="9">
    <source>
        <dbReference type="PIRSR" id="PIRSR610347-1"/>
    </source>
</evidence>
<gene>
    <name evidence="13" type="ORF">TSAR_006545</name>
</gene>
<keyword evidence="8" id="KW-0539">Nucleus</keyword>
<evidence type="ECO:0000256" key="4">
    <source>
        <dbReference type="ARBA" id="ARBA00022763"/>
    </source>
</evidence>
<evidence type="ECO:0000256" key="3">
    <source>
        <dbReference type="ARBA" id="ARBA00022722"/>
    </source>
</evidence>
<dbReference type="AlphaFoldDB" id="A0A232FK37"/>
<feature type="compositionally biased region" description="Low complexity" evidence="12">
    <location>
        <begin position="178"/>
        <end position="198"/>
    </location>
</feature>
<name>A0A232FK37_9HYME</name>
<proteinExistence type="inferred from homology"/>
<feature type="site" description="Interaction with DNA" evidence="11">
    <location>
        <position position="600"/>
    </location>
</feature>
<evidence type="ECO:0000256" key="5">
    <source>
        <dbReference type="ARBA" id="ARBA00022801"/>
    </source>
</evidence>
<dbReference type="Pfam" id="PF06087">
    <property type="entry name" value="Tyr-DNA_phospho"/>
    <property type="match status" value="1"/>
</dbReference>
<evidence type="ECO:0000256" key="12">
    <source>
        <dbReference type="SAM" id="MobiDB-lite"/>
    </source>
</evidence>
<sequence length="754" mass="84766">MALLVKRSYVPIRKNATGKILSISLKWHIRTKLVIDQLDETIMLPNDVGFECPDRSQLLDQLKVLQMVLKKEREKSGSTASSSSEKVATPAKASSRKSPKKAKELENLKAKIEKHKQVALQKRESKLMEMDAKAAKSDNKSDSQKMSKNRKRASPNTSSDSNPIKKAKSNEKIDAHNSSHSSVDSQSSSSLSSSSQSSIEQVTITTPKSYIENFVASNDRKLREKIRDQAVAKMRQGGHKVTLCEPGGFALKYALSAPYHYFFNRVEKSKVTHEQQFTVSFPELLDISLGEIVNSLHINFMVEIGWLCLQYLLAAQNANMTIICGSVCDPNISLPSNITLVQVNMPTAFGCHHSKISVFKYSDDGIRIVVSTANIYSDDWENRTQGLWMSPHLPPLPDSANPSDGESPTNFKKSFREYLNAYRNPKLVEWENLIKRADCSAVNVFFVASIPGSHKGLSLNSWGHRRLAAILNEHAVLPPDAPQWTIIAQSSSIGNLGPTFDSWIESNIVFSLSREKAQGIKSNPNFHFVYPSLRNYEGSFDCNAGSCCLPYSRKSHEKQDQWKADETGRTKAMPHVKSYTRISPDLTQIPWFVLTSANLSKGAWGTTAKTGVSHYIMNYEAGVVFIPKFVINQQTFPIKTSSSPDIPVFRLPYDLPLTRKEPIDLEKIKICRNENAEYGEKDYYSKRLNLSVSTWLKLYEQQISVEYRARLRDVSILMAKEFRGDNVYISEHGSFNTNRQRGTHTQSTILCSLS</sequence>
<dbReference type="CDD" id="cd09195">
    <property type="entry name" value="PLDc_mTdp1_2"/>
    <property type="match status" value="1"/>
</dbReference>
<dbReference type="Proteomes" id="UP000215335">
    <property type="component" value="Unassembled WGS sequence"/>
</dbReference>
<keyword evidence="6" id="KW-0269">Exonuclease</keyword>
<feature type="active site" description="Proton donor/acceptor" evidence="9">
    <location>
        <position position="575"/>
    </location>
</feature>
<feature type="binding site" evidence="10">
    <location>
        <position position="355"/>
    </location>
    <ligand>
        <name>substrate</name>
    </ligand>
</feature>
<feature type="binding site" evidence="10">
    <location>
        <position position="577"/>
    </location>
    <ligand>
        <name>substrate</name>
    </ligand>
</feature>
<dbReference type="GO" id="GO:0004527">
    <property type="term" value="F:exonuclease activity"/>
    <property type="evidence" value="ECO:0007669"/>
    <property type="project" value="UniProtKB-KW"/>
</dbReference>
<keyword evidence="3" id="KW-0540">Nuclease</keyword>
<comment type="caution">
    <text evidence="13">The sequence shown here is derived from an EMBL/GenBank/DDBJ whole genome shotgun (WGS) entry which is preliminary data.</text>
</comment>
<evidence type="ECO:0000256" key="7">
    <source>
        <dbReference type="ARBA" id="ARBA00023204"/>
    </source>
</evidence>
<accession>A0A232FK37</accession>
<evidence type="ECO:0000256" key="10">
    <source>
        <dbReference type="PIRSR" id="PIRSR610347-2"/>
    </source>
</evidence>
<keyword evidence="5" id="KW-0378">Hydrolase</keyword>
<evidence type="ECO:0000313" key="14">
    <source>
        <dbReference type="Proteomes" id="UP000215335"/>
    </source>
</evidence>
<evidence type="ECO:0000256" key="6">
    <source>
        <dbReference type="ARBA" id="ARBA00022839"/>
    </source>
</evidence>
<evidence type="ECO:0000256" key="8">
    <source>
        <dbReference type="ARBA" id="ARBA00023242"/>
    </source>
</evidence>
<evidence type="ECO:0008006" key="15">
    <source>
        <dbReference type="Google" id="ProtNLM"/>
    </source>
</evidence>
<feature type="region of interest" description="Disordered" evidence="12">
    <location>
        <begin position="73"/>
        <end position="199"/>
    </location>
</feature>
<dbReference type="EMBL" id="NNAY01000095">
    <property type="protein sequence ID" value="OXU31035.1"/>
    <property type="molecule type" value="Genomic_DNA"/>
</dbReference>
<keyword evidence="7" id="KW-0234">DNA repair</keyword>
<dbReference type="GO" id="GO:0006281">
    <property type="term" value="P:DNA repair"/>
    <property type="evidence" value="ECO:0007669"/>
    <property type="project" value="UniProtKB-KW"/>
</dbReference>
<dbReference type="GO" id="GO:0005634">
    <property type="term" value="C:nucleus"/>
    <property type="evidence" value="ECO:0007669"/>
    <property type="project" value="UniProtKB-SubCell"/>
</dbReference>
<dbReference type="InterPro" id="IPR010347">
    <property type="entry name" value="Tdp1"/>
</dbReference>
<protein>
    <recommendedName>
        <fullName evidence="15">Aprataxin and PNK-like factor PBZ domain-containing protein</fullName>
    </recommendedName>
</protein>
<dbReference type="OrthoDB" id="47785at2759"/>
<comment type="similarity">
    <text evidence="2">Belongs to the tyrosyl-DNA phosphodiesterase family.</text>
</comment>
<dbReference type="Gene3D" id="3.30.870.10">
    <property type="entry name" value="Endonuclease Chain A"/>
    <property type="match status" value="2"/>
</dbReference>
<feature type="compositionally biased region" description="Basic and acidic residues" evidence="12">
    <location>
        <begin position="121"/>
        <end position="145"/>
    </location>
</feature>
<dbReference type="GO" id="GO:0003697">
    <property type="term" value="F:single-stranded DNA binding"/>
    <property type="evidence" value="ECO:0007669"/>
    <property type="project" value="TreeGrafter"/>
</dbReference>
<dbReference type="STRING" id="543379.A0A232FK37"/>